<dbReference type="EMBL" id="CP001016">
    <property type="protein sequence ID" value="ACB97033.1"/>
    <property type="molecule type" value="Genomic_DNA"/>
</dbReference>
<dbReference type="RefSeq" id="WP_012386381.1">
    <property type="nucleotide sequence ID" value="NC_010581.1"/>
</dbReference>
<dbReference type="PANTHER" id="PTHR11108:SF1">
    <property type="entry name" value="FERROCHELATASE, MITOCHONDRIAL"/>
    <property type="match status" value="1"/>
</dbReference>
<keyword evidence="2 9" id="KW-0963">Cytoplasm</keyword>
<organism evidence="11 12">
    <name type="scientific">Beijerinckia indica subsp. indica (strain ATCC 9039 / DSM 1715 / NCIMB 8712)</name>
    <dbReference type="NCBI Taxonomy" id="395963"/>
    <lineage>
        <taxon>Bacteria</taxon>
        <taxon>Pseudomonadati</taxon>
        <taxon>Pseudomonadota</taxon>
        <taxon>Alphaproteobacteria</taxon>
        <taxon>Hyphomicrobiales</taxon>
        <taxon>Beijerinckiaceae</taxon>
        <taxon>Beijerinckia</taxon>
    </lineage>
</organism>
<evidence type="ECO:0000256" key="3">
    <source>
        <dbReference type="ARBA" id="ARBA00022723"/>
    </source>
</evidence>
<evidence type="ECO:0000256" key="9">
    <source>
        <dbReference type="HAMAP-Rule" id="MF_00323"/>
    </source>
</evidence>
<dbReference type="GO" id="GO:0046872">
    <property type="term" value="F:metal ion binding"/>
    <property type="evidence" value="ECO:0007669"/>
    <property type="project" value="UniProtKB-KW"/>
</dbReference>
<dbReference type="AlphaFoldDB" id="B2IFD3"/>
<reference evidence="12" key="1">
    <citation type="submission" date="2008-03" db="EMBL/GenBank/DDBJ databases">
        <title>Complete sequence of chromosome of Beijerinckia indica subsp. indica ATCC 9039.</title>
        <authorList>
            <consortium name="US DOE Joint Genome Institute"/>
            <person name="Copeland A."/>
            <person name="Lucas S."/>
            <person name="Lapidus A."/>
            <person name="Glavina del Rio T."/>
            <person name="Dalin E."/>
            <person name="Tice H."/>
            <person name="Bruce D."/>
            <person name="Goodwin L."/>
            <person name="Pitluck S."/>
            <person name="LaButti K."/>
            <person name="Schmutz J."/>
            <person name="Larimer F."/>
            <person name="Land M."/>
            <person name="Hauser L."/>
            <person name="Kyrpides N."/>
            <person name="Mikhailova N."/>
            <person name="Dunfield P.F."/>
            <person name="Dedysh S.N."/>
            <person name="Liesack W."/>
            <person name="Saw J.H."/>
            <person name="Alam M."/>
            <person name="Chen Y."/>
            <person name="Murrell J.C."/>
            <person name="Richardson P."/>
        </authorList>
    </citation>
    <scope>NUCLEOTIDE SEQUENCE [LARGE SCALE GENOMIC DNA]</scope>
    <source>
        <strain evidence="12">ATCC 9039 / DSM 1715 / NCIMB 8712</strain>
    </source>
</reference>
<dbReference type="UniPathway" id="UPA00252">
    <property type="reaction ID" value="UER00325"/>
</dbReference>
<keyword evidence="4 9" id="KW-0408">Iron</keyword>
<protein>
    <recommendedName>
        <fullName evidence="9 10">Ferrochelatase</fullName>
        <ecNumber evidence="9 10">4.98.1.1</ecNumber>
    </recommendedName>
    <alternativeName>
        <fullName evidence="9">Heme synthase</fullName>
    </alternativeName>
    <alternativeName>
        <fullName evidence="9">Protoheme ferro-lyase</fullName>
    </alternativeName>
</protein>
<sequence length="353" mass="39066">MKPLAASTTKARLTDRIGVLLVNLGTPDATDYWSMRRYLREFLSDRRVVELPRWVWWPILHGIILTTRPHRSGRRYAGIWDKERNESPLKTITRAQGELLARSIGASSAPGDGKAQDIVIDFAMRYGNPSIASGLDRLLQQNCGRILVVPLYPQYAAATTASVADKVFEILRARRWQPALRIAPPYYAEPFYIEALARSVRRGLAGLDFEPDAILLSFHGIPKSSVDKGDPYYEHCLITADLLRQALGLDEAHCVTTFQSRFGRAEWIGPATDATVKALAARGVKKLAVVMPGFAADCLETIEEVGGEIRALFLGAGGEDYAALPCLNASEEGMEVIARLVRRELQGWLTSTD</sequence>
<comment type="catalytic activity">
    <reaction evidence="8">
        <text>Fe-coproporphyrin III + 2 H(+) = coproporphyrin III + Fe(2+)</text>
        <dbReference type="Rhea" id="RHEA:49572"/>
        <dbReference type="ChEBI" id="CHEBI:15378"/>
        <dbReference type="ChEBI" id="CHEBI:29033"/>
        <dbReference type="ChEBI" id="CHEBI:68438"/>
        <dbReference type="ChEBI" id="CHEBI:131725"/>
        <dbReference type="EC" id="4.99.1.9"/>
    </reaction>
    <physiologicalReaction direction="right-to-left" evidence="8">
        <dbReference type="Rhea" id="RHEA:49574"/>
    </physiologicalReaction>
</comment>
<keyword evidence="3 9" id="KW-0479">Metal-binding</keyword>
<dbReference type="GO" id="GO:0006783">
    <property type="term" value="P:heme biosynthetic process"/>
    <property type="evidence" value="ECO:0007669"/>
    <property type="project" value="UniProtKB-UniRule"/>
</dbReference>
<evidence type="ECO:0000256" key="7">
    <source>
        <dbReference type="ARBA" id="ARBA00023244"/>
    </source>
</evidence>
<dbReference type="Proteomes" id="UP000001695">
    <property type="component" value="Chromosome"/>
</dbReference>
<dbReference type="GO" id="GO:0005737">
    <property type="term" value="C:cytoplasm"/>
    <property type="evidence" value="ECO:0007669"/>
    <property type="project" value="UniProtKB-SubCell"/>
</dbReference>
<dbReference type="OrthoDB" id="9809741at2"/>
<dbReference type="KEGG" id="bid:Bind_3476"/>
<evidence type="ECO:0000256" key="5">
    <source>
        <dbReference type="ARBA" id="ARBA00023133"/>
    </source>
</evidence>
<comment type="function">
    <text evidence="9 10">Catalyzes the ferrous insertion into protoporphyrin IX.</text>
</comment>
<dbReference type="STRING" id="395963.Bind_3476"/>
<dbReference type="GO" id="GO:0004325">
    <property type="term" value="F:ferrochelatase activity"/>
    <property type="evidence" value="ECO:0007669"/>
    <property type="project" value="UniProtKB-UniRule"/>
</dbReference>
<accession>B2IFD3</accession>
<evidence type="ECO:0000256" key="10">
    <source>
        <dbReference type="RuleBase" id="RU000607"/>
    </source>
</evidence>
<dbReference type="InterPro" id="IPR033644">
    <property type="entry name" value="Ferrochelatase_C"/>
</dbReference>
<dbReference type="eggNOG" id="COG0276">
    <property type="taxonomic scope" value="Bacteria"/>
</dbReference>
<dbReference type="PROSITE" id="PS00534">
    <property type="entry name" value="FERROCHELATASE"/>
    <property type="match status" value="1"/>
</dbReference>
<comment type="pathway">
    <text evidence="9 10">Porphyrin-containing compound metabolism; protoheme biosynthesis; protoheme from protoporphyrin-IX: step 1/1.</text>
</comment>
<evidence type="ECO:0000256" key="1">
    <source>
        <dbReference type="ARBA" id="ARBA00007718"/>
    </source>
</evidence>
<feature type="binding site" evidence="9">
    <location>
        <position position="219"/>
    </location>
    <ligand>
        <name>Fe(2+)</name>
        <dbReference type="ChEBI" id="CHEBI:29033"/>
    </ligand>
</feature>
<keyword evidence="5 9" id="KW-0350">Heme biosynthesis</keyword>
<dbReference type="HOGENOM" id="CLU_018884_0_0_5"/>
<keyword evidence="12" id="KW-1185">Reference proteome</keyword>
<evidence type="ECO:0000256" key="2">
    <source>
        <dbReference type="ARBA" id="ARBA00022490"/>
    </source>
</evidence>
<dbReference type="HAMAP" id="MF_00323">
    <property type="entry name" value="Ferrochelatase"/>
    <property type="match status" value="1"/>
</dbReference>
<dbReference type="EC" id="4.98.1.1" evidence="9 10"/>
<comment type="catalytic activity">
    <reaction evidence="9 10">
        <text>heme b + 2 H(+) = protoporphyrin IX + Fe(2+)</text>
        <dbReference type="Rhea" id="RHEA:22584"/>
        <dbReference type="ChEBI" id="CHEBI:15378"/>
        <dbReference type="ChEBI" id="CHEBI:29033"/>
        <dbReference type="ChEBI" id="CHEBI:57306"/>
        <dbReference type="ChEBI" id="CHEBI:60344"/>
        <dbReference type="EC" id="4.98.1.1"/>
    </reaction>
</comment>
<dbReference type="InterPro" id="IPR033659">
    <property type="entry name" value="Ferrochelatase_N"/>
</dbReference>
<dbReference type="InterPro" id="IPR019772">
    <property type="entry name" value="Ferrochelatase_AS"/>
</dbReference>
<dbReference type="FunFam" id="3.40.50.1400:FF:000002">
    <property type="entry name" value="Ferrochelatase"/>
    <property type="match status" value="1"/>
</dbReference>
<proteinExistence type="inferred from homology"/>
<gene>
    <name evidence="9" type="primary">hemH</name>
    <name evidence="11" type="ordered locus">Bind_3476</name>
</gene>
<evidence type="ECO:0000256" key="6">
    <source>
        <dbReference type="ARBA" id="ARBA00023239"/>
    </source>
</evidence>
<name>B2IFD3_BEII9</name>
<evidence type="ECO:0000313" key="12">
    <source>
        <dbReference type="Proteomes" id="UP000001695"/>
    </source>
</evidence>
<dbReference type="Gene3D" id="3.40.50.1400">
    <property type="match status" value="2"/>
</dbReference>
<keyword evidence="7 9" id="KW-0627">Porphyrin biosynthesis</keyword>
<dbReference type="NCBIfam" id="TIGR00109">
    <property type="entry name" value="hemH"/>
    <property type="match status" value="1"/>
</dbReference>
<dbReference type="PANTHER" id="PTHR11108">
    <property type="entry name" value="FERROCHELATASE"/>
    <property type="match status" value="1"/>
</dbReference>
<dbReference type="InterPro" id="IPR001015">
    <property type="entry name" value="Ferrochelatase"/>
</dbReference>
<evidence type="ECO:0000313" key="11">
    <source>
        <dbReference type="EMBL" id="ACB97033.1"/>
    </source>
</evidence>
<comment type="similarity">
    <text evidence="1 9 10">Belongs to the ferrochelatase family.</text>
</comment>
<dbReference type="CDD" id="cd00419">
    <property type="entry name" value="Ferrochelatase_C"/>
    <property type="match status" value="1"/>
</dbReference>
<comment type="subcellular location">
    <subcellularLocation>
        <location evidence="9 10">Cytoplasm</location>
    </subcellularLocation>
</comment>
<feature type="binding site" evidence="9">
    <location>
        <position position="300"/>
    </location>
    <ligand>
        <name>Fe(2+)</name>
        <dbReference type="ChEBI" id="CHEBI:29033"/>
    </ligand>
</feature>
<dbReference type="Pfam" id="PF00762">
    <property type="entry name" value="Ferrochelatase"/>
    <property type="match status" value="1"/>
</dbReference>
<evidence type="ECO:0000256" key="8">
    <source>
        <dbReference type="ARBA" id="ARBA00024536"/>
    </source>
</evidence>
<dbReference type="SUPFAM" id="SSF53800">
    <property type="entry name" value="Chelatase"/>
    <property type="match status" value="1"/>
</dbReference>
<dbReference type="CDD" id="cd03411">
    <property type="entry name" value="Ferrochelatase_N"/>
    <property type="match status" value="1"/>
</dbReference>
<evidence type="ECO:0000256" key="4">
    <source>
        <dbReference type="ARBA" id="ARBA00023004"/>
    </source>
</evidence>
<keyword evidence="6 9" id="KW-0456">Lyase</keyword>
<reference evidence="11 12" key="2">
    <citation type="journal article" date="2010" name="J. Bacteriol.">
        <title>Complete genome sequence of Beijerinckia indica subsp. indica.</title>
        <authorList>
            <person name="Tamas I."/>
            <person name="Dedysh S.N."/>
            <person name="Liesack W."/>
            <person name="Stott M.B."/>
            <person name="Alam M."/>
            <person name="Murrell J.C."/>
            <person name="Dunfield P.F."/>
        </authorList>
    </citation>
    <scope>NUCLEOTIDE SEQUENCE [LARGE SCALE GENOMIC DNA]</scope>
    <source>
        <strain evidence="12">ATCC 9039 / DSM 1715 / NCIMB 8712</strain>
    </source>
</reference>